<keyword evidence="2" id="KW-1185">Reference proteome</keyword>
<reference evidence="1 2" key="1">
    <citation type="journal article" date="2020" name="Microb. Genom.">
        <title>Genetic diversity of clinical and environmental Mucorales isolates obtained from an investigation of mucormycosis cases among solid organ transplant recipients.</title>
        <authorList>
            <person name="Nguyen M.H."/>
            <person name="Kaul D."/>
            <person name="Muto C."/>
            <person name="Cheng S.J."/>
            <person name="Richter R.A."/>
            <person name="Bruno V.M."/>
            <person name="Liu G."/>
            <person name="Beyhan S."/>
            <person name="Sundermann A.J."/>
            <person name="Mounaud S."/>
            <person name="Pasculle A.W."/>
            <person name="Nierman W.C."/>
            <person name="Driscoll E."/>
            <person name="Cumbie R."/>
            <person name="Clancy C.J."/>
            <person name="Dupont C.L."/>
        </authorList>
    </citation>
    <scope>NUCLEOTIDE SEQUENCE [LARGE SCALE GENOMIC DNA]</scope>
    <source>
        <strain evidence="1 2">GL24</strain>
    </source>
</reference>
<gene>
    <name evidence="1" type="ORF">G6F50_010018</name>
</gene>
<evidence type="ECO:0000313" key="2">
    <source>
        <dbReference type="Proteomes" id="UP000740926"/>
    </source>
</evidence>
<organism evidence="1 2">
    <name type="scientific">Rhizopus delemar</name>
    <dbReference type="NCBI Taxonomy" id="936053"/>
    <lineage>
        <taxon>Eukaryota</taxon>
        <taxon>Fungi</taxon>
        <taxon>Fungi incertae sedis</taxon>
        <taxon>Mucoromycota</taxon>
        <taxon>Mucoromycotina</taxon>
        <taxon>Mucoromycetes</taxon>
        <taxon>Mucorales</taxon>
        <taxon>Mucorineae</taxon>
        <taxon>Rhizopodaceae</taxon>
        <taxon>Rhizopus</taxon>
    </lineage>
</organism>
<dbReference type="EMBL" id="JAANIU010002096">
    <property type="protein sequence ID" value="KAG1565498.1"/>
    <property type="molecule type" value="Genomic_DNA"/>
</dbReference>
<name>A0A9P6YWU5_9FUNG</name>
<proteinExistence type="predicted"/>
<protein>
    <submittedName>
        <fullName evidence="1">Uncharacterized protein</fullName>
    </submittedName>
</protein>
<dbReference type="AlphaFoldDB" id="A0A9P6YWU5"/>
<sequence length="106" mass="11788">MMGKLSYALHLLVDRSRSFDESPYNVYPGYAQKGLRRTLSNYDSIRDVGIVTGSETGAFLGSNHAVLDCLPGPSQPDPFLDLTHLIPWVDPETTSNEENSVFVHVY</sequence>
<dbReference type="Proteomes" id="UP000740926">
    <property type="component" value="Unassembled WGS sequence"/>
</dbReference>
<accession>A0A9P6YWU5</accession>
<comment type="caution">
    <text evidence="1">The sequence shown here is derived from an EMBL/GenBank/DDBJ whole genome shotgun (WGS) entry which is preliminary data.</text>
</comment>
<evidence type="ECO:0000313" key="1">
    <source>
        <dbReference type="EMBL" id="KAG1565498.1"/>
    </source>
</evidence>